<reference evidence="5" key="2">
    <citation type="submission" date="2023-01" db="EMBL/GenBank/DDBJ databases">
        <authorList>
            <person name="Petersen C."/>
        </authorList>
    </citation>
    <scope>NUCLEOTIDE SEQUENCE</scope>
    <source>
        <strain evidence="5">IBT 17514</strain>
    </source>
</reference>
<proteinExistence type="predicted"/>
<comment type="caution">
    <text evidence="5">The sequence shown here is derived from an EMBL/GenBank/DDBJ whole genome shotgun (WGS) entry which is preliminary data.</text>
</comment>
<organism evidence="5 6">
    <name type="scientific">Penicillium malachiteum</name>
    <dbReference type="NCBI Taxonomy" id="1324776"/>
    <lineage>
        <taxon>Eukaryota</taxon>
        <taxon>Fungi</taxon>
        <taxon>Dikarya</taxon>
        <taxon>Ascomycota</taxon>
        <taxon>Pezizomycotina</taxon>
        <taxon>Eurotiomycetes</taxon>
        <taxon>Eurotiomycetidae</taxon>
        <taxon>Eurotiales</taxon>
        <taxon>Aspergillaceae</taxon>
        <taxon>Penicillium</taxon>
    </lineage>
</organism>
<dbReference type="SMART" id="SM00248">
    <property type="entry name" value="ANK"/>
    <property type="match status" value="4"/>
</dbReference>
<evidence type="ECO:0000313" key="5">
    <source>
        <dbReference type="EMBL" id="KAJ5703996.1"/>
    </source>
</evidence>
<feature type="region of interest" description="Disordered" evidence="4">
    <location>
        <begin position="299"/>
        <end position="336"/>
    </location>
</feature>
<dbReference type="Pfam" id="PF12796">
    <property type="entry name" value="Ank_2"/>
    <property type="match status" value="1"/>
</dbReference>
<gene>
    <name evidence="5" type="ORF">N7493_011134</name>
</gene>
<dbReference type="EMBL" id="JAQJAN010000020">
    <property type="protein sequence ID" value="KAJ5703996.1"/>
    <property type="molecule type" value="Genomic_DNA"/>
</dbReference>
<evidence type="ECO:0000256" key="2">
    <source>
        <dbReference type="ARBA" id="ARBA00023043"/>
    </source>
</evidence>
<dbReference type="AlphaFoldDB" id="A0AAD6HBI9"/>
<evidence type="ECO:0000313" key="6">
    <source>
        <dbReference type="Proteomes" id="UP001215712"/>
    </source>
</evidence>
<keyword evidence="1" id="KW-0677">Repeat</keyword>
<dbReference type="PROSITE" id="PS50088">
    <property type="entry name" value="ANK_REPEAT"/>
    <property type="match status" value="1"/>
</dbReference>
<sequence>MNAAAGNRHNKQPIKFLLSQQKHVQITASAMEAAFTNWSGAVDIILSQGKAVITENILLAAVTADMCRTYSIKRLINQQPDCVKALLFDKILYAAAANGHEEILLVLRKRLGIAIKEEYISISQLREAVREGDLYTVRRLCSPGVPLDTPNRLKKSPLWEASSSGHRLIVKELLNRRQVNVNSTSDCGSSPLCAAASSGHLSTVELLIQAGADPEIATNNGETAYSLAKKRSFLRVAKTIAQYGNMNDVSIKTLKENSVRQGVFENTPRLLEGDRDTALNEKLFEYIWRQPLRALKISRGPLPMTDSRPKQANTASEDLKGSLLEEGAAEDMSEID</sequence>
<dbReference type="InterPro" id="IPR036770">
    <property type="entry name" value="Ankyrin_rpt-contain_sf"/>
</dbReference>
<accession>A0AAD6HBI9</accession>
<name>A0AAD6HBI9_9EURO</name>
<dbReference type="PANTHER" id="PTHR24171">
    <property type="entry name" value="ANKYRIN REPEAT DOMAIN-CONTAINING PROTEIN 39-RELATED"/>
    <property type="match status" value="1"/>
</dbReference>
<evidence type="ECO:0000256" key="1">
    <source>
        <dbReference type="ARBA" id="ARBA00022737"/>
    </source>
</evidence>
<feature type="repeat" description="ANK" evidence="3">
    <location>
        <begin position="187"/>
        <end position="219"/>
    </location>
</feature>
<evidence type="ECO:0000256" key="3">
    <source>
        <dbReference type="PROSITE-ProRule" id="PRU00023"/>
    </source>
</evidence>
<protein>
    <submittedName>
        <fullName evidence="5">Uncharacterized protein</fullName>
    </submittedName>
</protein>
<keyword evidence="6" id="KW-1185">Reference proteome</keyword>
<dbReference type="Gene3D" id="1.25.40.20">
    <property type="entry name" value="Ankyrin repeat-containing domain"/>
    <property type="match status" value="1"/>
</dbReference>
<evidence type="ECO:0000256" key="4">
    <source>
        <dbReference type="SAM" id="MobiDB-lite"/>
    </source>
</evidence>
<reference evidence="5" key="1">
    <citation type="journal article" date="2023" name="IMA Fungus">
        <title>Comparative genomic study of the Penicillium genus elucidates a diverse pangenome and 15 lateral gene transfer events.</title>
        <authorList>
            <person name="Petersen C."/>
            <person name="Sorensen T."/>
            <person name="Nielsen M.R."/>
            <person name="Sondergaard T.E."/>
            <person name="Sorensen J.L."/>
            <person name="Fitzpatrick D.A."/>
            <person name="Frisvad J.C."/>
            <person name="Nielsen K.L."/>
        </authorList>
    </citation>
    <scope>NUCLEOTIDE SEQUENCE</scope>
    <source>
        <strain evidence="5">IBT 17514</strain>
    </source>
</reference>
<keyword evidence="2 3" id="KW-0040">ANK repeat</keyword>
<dbReference type="InterPro" id="IPR002110">
    <property type="entry name" value="Ankyrin_rpt"/>
</dbReference>
<feature type="compositionally biased region" description="Acidic residues" evidence="4">
    <location>
        <begin position="327"/>
        <end position="336"/>
    </location>
</feature>
<dbReference type="Proteomes" id="UP001215712">
    <property type="component" value="Unassembled WGS sequence"/>
</dbReference>
<dbReference type="PROSITE" id="PS50297">
    <property type="entry name" value="ANK_REP_REGION"/>
    <property type="match status" value="1"/>
</dbReference>
<dbReference type="SUPFAM" id="SSF48403">
    <property type="entry name" value="Ankyrin repeat"/>
    <property type="match status" value="1"/>
</dbReference>